<sequence>QCHCSNSFRARKTHLNYKHMRLSKILMTLIASFLVANESFSFATSGQGFTPIEPCQRSLRARQSTTKDSEDSEARTLDNKTMMEMMTKLITKEEHAADLGILDDIMKLTTTNGGGLTQFMKTVAYKKHIAYVDFLNTMKRKKEYAELVAKIKEKSKKMQGILAE</sequence>
<protein>
    <recommendedName>
        <fullName evidence="1">PexRD2 WYL domain-containing protein</fullName>
    </recommendedName>
</protein>
<dbReference type="EMBL" id="KI680731">
    <property type="protein sequence ID" value="ETL88527.1"/>
    <property type="molecule type" value="Genomic_DNA"/>
</dbReference>
<name>W2KTT9_PHYNI</name>
<organism evidence="2">
    <name type="scientific">Phytophthora nicotianae</name>
    <name type="common">Potato buckeye rot agent</name>
    <name type="synonym">Phytophthora parasitica</name>
    <dbReference type="NCBI Taxonomy" id="4792"/>
    <lineage>
        <taxon>Eukaryota</taxon>
        <taxon>Sar</taxon>
        <taxon>Stramenopiles</taxon>
        <taxon>Oomycota</taxon>
        <taxon>Peronosporomycetes</taxon>
        <taxon>Peronosporales</taxon>
        <taxon>Peronosporaceae</taxon>
        <taxon>Phytophthora</taxon>
    </lineage>
</organism>
<dbReference type="AlphaFoldDB" id="W2KTT9"/>
<feature type="domain" description="PexRD2 WYL" evidence="1">
    <location>
        <begin position="75"/>
        <end position="138"/>
    </location>
</feature>
<dbReference type="Pfam" id="PF18488">
    <property type="entry name" value="WYL_3"/>
    <property type="match status" value="1"/>
</dbReference>
<dbReference type="VEuPathDB" id="FungiDB:PPTG_03025"/>
<feature type="non-terminal residue" evidence="2">
    <location>
        <position position="1"/>
    </location>
</feature>
<dbReference type="Gene3D" id="1.10.10.2470">
    <property type="match status" value="1"/>
</dbReference>
<dbReference type="Proteomes" id="UP000054423">
    <property type="component" value="Unassembled WGS sequence"/>
</dbReference>
<dbReference type="InterPro" id="IPR040691">
    <property type="entry name" value="PexRD2_WYL"/>
</dbReference>
<evidence type="ECO:0000313" key="2">
    <source>
        <dbReference type="EMBL" id="ETL88527.1"/>
    </source>
</evidence>
<reference evidence="2" key="1">
    <citation type="submission" date="2013-11" db="EMBL/GenBank/DDBJ databases">
        <title>The Genome Sequence of Phytophthora parasitica CHvinca01.</title>
        <authorList>
            <consortium name="The Broad Institute Genomics Platform"/>
            <person name="Russ C."/>
            <person name="Tyler B."/>
            <person name="Panabieres F."/>
            <person name="Shan W."/>
            <person name="Tripathy S."/>
            <person name="Grunwald N."/>
            <person name="Machado M."/>
            <person name="Johnson C.S."/>
            <person name="Arredondo F."/>
            <person name="Hong C."/>
            <person name="Coffey M."/>
            <person name="Young S.K."/>
            <person name="Zeng Q."/>
            <person name="Gargeya S."/>
            <person name="Fitzgerald M."/>
            <person name="Abouelleil A."/>
            <person name="Alvarado L."/>
            <person name="Chapman S.B."/>
            <person name="Gainer-Dewar J."/>
            <person name="Goldberg J."/>
            <person name="Griggs A."/>
            <person name="Gujja S."/>
            <person name="Hansen M."/>
            <person name="Howarth C."/>
            <person name="Imamovic A."/>
            <person name="Ireland A."/>
            <person name="Larimer J."/>
            <person name="McCowan C."/>
            <person name="Murphy C."/>
            <person name="Pearson M."/>
            <person name="Poon T.W."/>
            <person name="Priest M."/>
            <person name="Roberts A."/>
            <person name="Saif S."/>
            <person name="Shea T."/>
            <person name="Sykes S."/>
            <person name="Wortman J."/>
            <person name="Nusbaum C."/>
            <person name="Birren B."/>
        </authorList>
    </citation>
    <scope>NUCLEOTIDE SEQUENCE [LARGE SCALE GENOMIC DNA]</scope>
    <source>
        <strain evidence="2">CHvinca01</strain>
    </source>
</reference>
<evidence type="ECO:0000259" key="1">
    <source>
        <dbReference type="Pfam" id="PF18488"/>
    </source>
</evidence>
<proteinExistence type="predicted"/>
<gene>
    <name evidence="2" type="ORF">L917_12392</name>
</gene>
<dbReference type="OrthoDB" id="95103at2759"/>
<accession>W2KTT9</accession>